<evidence type="ECO:0000256" key="1">
    <source>
        <dbReference type="ARBA" id="ARBA00006611"/>
    </source>
</evidence>
<dbReference type="PANTHER" id="PTHR30258:SF3">
    <property type="entry name" value="SLL1921 PROTEIN"/>
    <property type="match status" value="1"/>
</dbReference>
<evidence type="ECO:0000259" key="5">
    <source>
        <dbReference type="Pfam" id="PF00437"/>
    </source>
</evidence>
<name>A0A269XUM2_9PROT</name>
<organism evidence="6 7">
    <name type="scientific">Acetobacter fabarum</name>
    <dbReference type="NCBI Taxonomy" id="483199"/>
    <lineage>
        <taxon>Bacteria</taxon>
        <taxon>Pseudomonadati</taxon>
        <taxon>Pseudomonadota</taxon>
        <taxon>Alphaproteobacteria</taxon>
        <taxon>Acetobacterales</taxon>
        <taxon>Acetobacteraceae</taxon>
        <taxon>Acetobacter</taxon>
    </lineage>
</organism>
<dbReference type="EMBL" id="NCXK01000032">
    <property type="protein sequence ID" value="PAK76978.1"/>
    <property type="molecule type" value="Genomic_DNA"/>
</dbReference>
<evidence type="ECO:0000313" key="6">
    <source>
        <dbReference type="EMBL" id="PAK76978.1"/>
    </source>
</evidence>
<dbReference type="Proteomes" id="UP000216151">
    <property type="component" value="Unassembled WGS sequence"/>
</dbReference>
<accession>A0A269XUM2</accession>
<feature type="domain" description="Bacterial type II secretion system protein E" evidence="5">
    <location>
        <begin position="32"/>
        <end position="227"/>
    </location>
</feature>
<evidence type="ECO:0000256" key="3">
    <source>
        <dbReference type="ARBA" id="ARBA00022840"/>
    </source>
</evidence>
<dbReference type="InterPro" id="IPR027417">
    <property type="entry name" value="P-loop_NTPase"/>
</dbReference>
<evidence type="ECO:0000313" key="7">
    <source>
        <dbReference type="Proteomes" id="UP000216151"/>
    </source>
</evidence>
<feature type="region of interest" description="Disordered" evidence="4">
    <location>
        <begin position="1"/>
        <end position="20"/>
    </location>
</feature>
<feature type="compositionally biased region" description="Polar residues" evidence="4">
    <location>
        <begin position="11"/>
        <end position="20"/>
    </location>
</feature>
<keyword evidence="3" id="KW-0067">ATP-binding</keyword>
<dbReference type="RefSeq" id="WP_179290187.1">
    <property type="nucleotide sequence ID" value="NZ_NCXK01000032.1"/>
</dbReference>
<evidence type="ECO:0000256" key="2">
    <source>
        <dbReference type="ARBA" id="ARBA00022741"/>
    </source>
</evidence>
<dbReference type="AlphaFoldDB" id="A0A269XUM2"/>
<comment type="similarity">
    <text evidence="1">Belongs to the GSP E family.</text>
</comment>
<dbReference type="Pfam" id="PF00437">
    <property type="entry name" value="T2SSE"/>
    <property type="match status" value="1"/>
</dbReference>
<proteinExistence type="inferred from homology"/>
<dbReference type="PANTHER" id="PTHR30258">
    <property type="entry name" value="TYPE II SECRETION SYSTEM PROTEIN GSPE-RELATED"/>
    <property type="match status" value="1"/>
</dbReference>
<dbReference type="GO" id="GO:0016887">
    <property type="term" value="F:ATP hydrolysis activity"/>
    <property type="evidence" value="ECO:0007669"/>
    <property type="project" value="TreeGrafter"/>
</dbReference>
<gene>
    <name evidence="6" type="ORF">B8X00_12285</name>
</gene>
<evidence type="ECO:0000256" key="4">
    <source>
        <dbReference type="SAM" id="MobiDB-lite"/>
    </source>
</evidence>
<reference evidence="6 7" key="1">
    <citation type="submission" date="2017-04" db="EMBL/GenBank/DDBJ databases">
        <title>Kefir bacterial isolates.</title>
        <authorList>
            <person name="Kim Y."/>
            <person name="Blasche S."/>
            <person name="Patil K.R."/>
        </authorList>
    </citation>
    <scope>NUCLEOTIDE SEQUENCE [LARGE SCALE GENOMIC DNA]</scope>
    <source>
        <strain evidence="6 7">KR</strain>
    </source>
</reference>
<feature type="non-terminal residue" evidence="6">
    <location>
        <position position="1"/>
    </location>
</feature>
<sequence>AGSIAHENPGSVLNENQQPWAIQLDIPNTDDEEENGRALRERQRTTLRMDPDDIGLGEMRDVDGAITCFTAVQTGHFVASTCHVDDPFDLPLRLQIMDFTRLSFAITCNPSLIRGIVSQRLVPVICPHCAVPWTTDDPRLAKTINEAALSWCPDPTLIRRVGTGCEQCYGTGIAGRTCVAEVIETDEELMNDFVAHGVSVARHRYRSRPDADPSLLEAAMKLVAEGKLDPFDVNTTVDRIRPREKVLKERQDGALRGVKSC</sequence>
<dbReference type="Gene3D" id="3.40.50.300">
    <property type="entry name" value="P-loop containing nucleotide triphosphate hydrolases"/>
    <property type="match status" value="1"/>
</dbReference>
<comment type="caution">
    <text evidence="6">The sequence shown here is derived from an EMBL/GenBank/DDBJ whole genome shotgun (WGS) entry which is preliminary data.</text>
</comment>
<dbReference type="GO" id="GO:0005524">
    <property type="term" value="F:ATP binding"/>
    <property type="evidence" value="ECO:0007669"/>
    <property type="project" value="UniProtKB-KW"/>
</dbReference>
<dbReference type="GO" id="GO:0005886">
    <property type="term" value="C:plasma membrane"/>
    <property type="evidence" value="ECO:0007669"/>
    <property type="project" value="TreeGrafter"/>
</dbReference>
<dbReference type="SUPFAM" id="SSF52540">
    <property type="entry name" value="P-loop containing nucleoside triphosphate hydrolases"/>
    <property type="match status" value="1"/>
</dbReference>
<dbReference type="InterPro" id="IPR001482">
    <property type="entry name" value="T2SS/T4SS_dom"/>
</dbReference>
<keyword evidence="7" id="KW-1185">Reference proteome</keyword>
<keyword evidence="2" id="KW-0547">Nucleotide-binding</keyword>
<protein>
    <recommendedName>
        <fullName evidence="5">Bacterial type II secretion system protein E domain-containing protein</fullName>
    </recommendedName>
</protein>